<sequence length="81" mass="9209">MKEQFTKWLNRILVADVFFVFLIFGWFAIAVLGKSTGISLGWELWLKLWQPVFNPALGLLMAGAILSGIMNWVAKRLNPDV</sequence>
<keyword evidence="1" id="KW-0812">Transmembrane</keyword>
<proteinExistence type="predicted"/>
<keyword evidence="3" id="KW-1185">Reference proteome</keyword>
<organism evidence="2 3">
    <name type="scientific">Zarconia navalis LEGE 11467</name>
    <dbReference type="NCBI Taxonomy" id="1828826"/>
    <lineage>
        <taxon>Bacteria</taxon>
        <taxon>Bacillati</taxon>
        <taxon>Cyanobacteriota</taxon>
        <taxon>Cyanophyceae</taxon>
        <taxon>Oscillatoriophycideae</taxon>
        <taxon>Oscillatoriales</taxon>
        <taxon>Oscillatoriales incertae sedis</taxon>
        <taxon>Zarconia</taxon>
        <taxon>Zarconia navalis</taxon>
    </lineage>
</organism>
<gene>
    <name evidence="2" type="ORF">IQ235_11365</name>
</gene>
<dbReference type="AlphaFoldDB" id="A0A928Z8A3"/>
<dbReference type="EMBL" id="JADEXN010000187">
    <property type="protein sequence ID" value="MBE9041380.1"/>
    <property type="molecule type" value="Genomic_DNA"/>
</dbReference>
<evidence type="ECO:0000256" key="1">
    <source>
        <dbReference type="SAM" id="Phobius"/>
    </source>
</evidence>
<keyword evidence="1" id="KW-0472">Membrane</keyword>
<dbReference type="Proteomes" id="UP000621799">
    <property type="component" value="Unassembled WGS sequence"/>
</dbReference>
<feature type="transmembrane region" description="Helical" evidence="1">
    <location>
        <begin position="12"/>
        <end position="32"/>
    </location>
</feature>
<accession>A0A928Z8A3</accession>
<keyword evidence="1" id="KW-1133">Transmembrane helix</keyword>
<reference evidence="2" key="1">
    <citation type="submission" date="2020-10" db="EMBL/GenBank/DDBJ databases">
        <authorList>
            <person name="Castelo-Branco R."/>
            <person name="Eusebio N."/>
            <person name="Adriana R."/>
            <person name="Vieira A."/>
            <person name="Brugerolle De Fraissinette N."/>
            <person name="Rezende De Castro R."/>
            <person name="Schneider M.P."/>
            <person name="Vasconcelos V."/>
            <person name="Leao P.N."/>
        </authorList>
    </citation>
    <scope>NUCLEOTIDE SEQUENCE</scope>
    <source>
        <strain evidence="2">LEGE 11467</strain>
    </source>
</reference>
<name>A0A928Z8A3_9CYAN</name>
<dbReference type="RefSeq" id="WP_264321590.1">
    <property type="nucleotide sequence ID" value="NZ_JADEXN010000187.1"/>
</dbReference>
<evidence type="ECO:0000313" key="2">
    <source>
        <dbReference type="EMBL" id="MBE9041380.1"/>
    </source>
</evidence>
<comment type="caution">
    <text evidence="2">The sequence shown here is derived from an EMBL/GenBank/DDBJ whole genome shotgun (WGS) entry which is preliminary data.</text>
</comment>
<evidence type="ECO:0000313" key="3">
    <source>
        <dbReference type="Proteomes" id="UP000621799"/>
    </source>
</evidence>
<feature type="transmembrane region" description="Helical" evidence="1">
    <location>
        <begin position="52"/>
        <end position="74"/>
    </location>
</feature>
<protein>
    <submittedName>
        <fullName evidence="2">Uncharacterized protein</fullName>
    </submittedName>
</protein>